<dbReference type="EMBL" id="JBHSDI010000048">
    <property type="protein sequence ID" value="MFC4260091.1"/>
    <property type="molecule type" value="Genomic_DNA"/>
</dbReference>
<name>A0ABV8QIF0_9GAMM</name>
<gene>
    <name evidence="7" type="ORF">ACFOZ5_13790</name>
</gene>
<organism evidence="7 8">
    <name type="scientific">Marinobacter lacisalsi</name>
    <dbReference type="NCBI Taxonomy" id="475979"/>
    <lineage>
        <taxon>Bacteria</taxon>
        <taxon>Pseudomonadati</taxon>
        <taxon>Pseudomonadota</taxon>
        <taxon>Gammaproteobacteria</taxon>
        <taxon>Pseudomonadales</taxon>
        <taxon>Marinobacteraceae</taxon>
        <taxon>Marinobacter</taxon>
    </lineage>
</organism>
<evidence type="ECO:0000256" key="5">
    <source>
        <dbReference type="ARBA" id="ARBA00023136"/>
    </source>
</evidence>
<proteinExistence type="predicted"/>
<feature type="transmembrane region" description="Helical" evidence="6">
    <location>
        <begin position="35"/>
        <end position="58"/>
    </location>
</feature>
<keyword evidence="8" id="KW-1185">Reference proteome</keyword>
<dbReference type="PANTHER" id="PTHR30250:SF28">
    <property type="entry name" value="POLYSACCHARIDE BIOSYNTHESIS PROTEIN"/>
    <property type="match status" value="1"/>
</dbReference>
<dbReference type="PANTHER" id="PTHR30250">
    <property type="entry name" value="PST FAMILY PREDICTED COLANIC ACID TRANSPORTER"/>
    <property type="match status" value="1"/>
</dbReference>
<evidence type="ECO:0000313" key="7">
    <source>
        <dbReference type="EMBL" id="MFC4260091.1"/>
    </source>
</evidence>
<comment type="caution">
    <text evidence="7">The sequence shown here is derived from an EMBL/GenBank/DDBJ whole genome shotgun (WGS) entry which is preliminary data.</text>
</comment>
<dbReference type="RefSeq" id="WP_379888266.1">
    <property type="nucleotide sequence ID" value="NZ_JBHSDI010000048.1"/>
</dbReference>
<keyword evidence="4 6" id="KW-1133">Transmembrane helix</keyword>
<comment type="subcellular location">
    <subcellularLocation>
        <location evidence="1">Cell membrane</location>
        <topology evidence="1">Multi-pass membrane protein</topology>
    </subcellularLocation>
</comment>
<feature type="transmembrane region" description="Helical" evidence="6">
    <location>
        <begin position="389"/>
        <end position="409"/>
    </location>
</feature>
<accession>A0ABV8QIF0</accession>
<feature type="transmembrane region" description="Helical" evidence="6">
    <location>
        <begin position="70"/>
        <end position="94"/>
    </location>
</feature>
<feature type="transmembrane region" description="Helical" evidence="6">
    <location>
        <begin position="222"/>
        <end position="241"/>
    </location>
</feature>
<feature type="transmembrane region" description="Helical" evidence="6">
    <location>
        <begin position="357"/>
        <end position="377"/>
    </location>
</feature>
<evidence type="ECO:0000313" key="8">
    <source>
        <dbReference type="Proteomes" id="UP001595798"/>
    </source>
</evidence>
<keyword evidence="5 6" id="KW-0472">Membrane</keyword>
<dbReference type="InterPro" id="IPR050833">
    <property type="entry name" value="Poly_Biosynth_Transport"/>
</dbReference>
<evidence type="ECO:0000256" key="1">
    <source>
        <dbReference type="ARBA" id="ARBA00004651"/>
    </source>
</evidence>
<evidence type="ECO:0000256" key="4">
    <source>
        <dbReference type="ARBA" id="ARBA00022989"/>
    </source>
</evidence>
<feature type="transmembrane region" description="Helical" evidence="6">
    <location>
        <begin position="325"/>
        <end position="345"/>
    </location>
</feature>
<feature type="transmembrane region" description="Helical" evidence="6">
    <location>
        <begin position="110"/>
        <end position="132"/>
    </location>
</feature>
<feature type="transmembrane region" description="Helical" evidence="6">
    <location>
        <begin position="247"/>
        <end position="270"/>
    </location>
</feature>
<keyword evidence="3 6" id="KW-0812">Transmembrane</keyword>
<sequence length="419" mass="46225">MLRGMLTLAMGASFARVIGIASIPVLTRLYTPDDFGVLSLFTAFLMVTAPVLTLRYVVAVPLPRVEAFAFNLFALNLLLLVISTAVAGTLLWLFHSPLLSLVSAEALAPYWWLIVLGAFAVSGYELMTMWATRQRDYRLLARTQVFQSFAGESVKVALGVLGVHPLGLIVGQIASQSMGVGTMLARFRQDGRKALAAVRWARMKKATVLYREYPFFRLPSQFLLVFSAQSPLLFAGFMYGAGVTGQLGLALMALALPVNLVGTSMARAYYAETARLTKKQPGRIYQLTLVIQRNLFLLAIVPALVIYFAGEYLFMVAFGSEWREAGVYASLLSVYLFFQFTSAPLMKVLNVFGLQKVFLGINVFRLVCLLVLYGLLFSNEAAAGTFVGLYSWLMAGFYLLISVYVVFFLRKLTEKGAAL</sequence>
<evidence type="ECO:0000256" key="6">
    <source>
        <dbReference type="SAM" id="Phobius"/>
    </source>
</evidence>
<evidence type="ECO:0000256" key="2">
    <source>
        <dbReference type="ARBA" id="ARBA00022475"/>
    </source>
</evidence>
<feature type="transmembrane region" description="Helical" evidence="6">
    <location>
        <begin position="295"/>
        <end position="319"/>
    </location>
</feature>
<evidence type="ECO:0000256" key="3">
    <source>
        <dbReference type="ARBA" id="ARBA00022692"/>
    </source>
</evidence>
<dbReference type="Pfam" id="PF13440">
    <property type="entry name" value="Polysacc_synt_3"/>
    <property type="match status" value="1"/>
</dbReference>
<keyword evidence="2" id="KW-1003">Cell membrane</keyword>
<protein>
    <submittedName>
        <fullName evidence="7">Lipopolysaccharide biosynthesis protein</fullName>
    </submittedName>
</protein>
<reference evidence="8" key="1">
    <citation type="journal article" date="2019" name="Int. J. Syst. Evol. Microbiol.">
        <title>The Global Catalogue of Microorganisms (GCM) 10K type strain sequencing project: providing services to taxonomists for standard genome sequencing and annotation.</title>
        <authorList>
            <consortium name="The Broad Institute Genomics Platform"/>
            <consortium name="The Broad Institute Genome Sequencing Center for Infectious Disease"/>
            <person name="Wu L."/>
            <person name="Ma J."/>
        </authorList>
    </citation>
    <scope>NUCLEOTIDE SEQUENCE [LARGE SCALE GENOMIC DNA]</scope>
    <source>
        <strain evidence="8">CECT 7297</strain>
    </source>
</reference>
<dbReference type="Proteomes" id="UP001595798">
    <property type="component" value="Unassembled WGS sequence"/>
</dbReference>